<organism evidence="2 3">
    <name type="scientific">Holdemania filiformis</name>
    <dbReference type="NCBI Taxonomy" id="61171"/>
    <lineage>
        <taxon>Bacteria</taxon>
        <taxon>Bacillati</taxon>
        <taxon>Bacillota</taxon>
        <taxon>Erysipelotrichia</taxon>
        <taxon>Erysipelotrichales</taxon>
        <taxon>Erysipelotrichaceae</taxon>
        <taxon>Holdemania</taxon>
    </lineage>
</organism>
<sequence length="114" mass="13161">MNLGLQLSLLSGAGITLIFIIFVSNHIKMNIRYTVVWITWAGIILILSIFPILIDKIAKVLSISTPVNAIFLVFIFLSYLMNYYLFFKVSQQNEQIKSLTYELAKLRKENDEKE</sequence>
<protein>
    <submittedName>
        <fullName evidence="2">DUF2304 domain-containing protein</fullName>
    </submittedName>
</protein>
<evidence type="ECO:0000313" key="2">
    <source>
        <dbReference type="EMBL" id="RGR70973.1"/>
    </source>
</evidence>
<keyword evidence="1" id="KW-0812">Transmembrane</keyword>
<keyword evidence="3" id="KW-1185">Reference proteome</keyword>
<feature type="transmembrane region" description="Helical" evidence="1">
    <location>
        <begin position="35"/>
        <end position="54"/>
    </location>
</feature>
<dbReference type="Proteomes" id="UP000284178">
    <property type="component" value="Unassembled WGS sequence"/>
</dbReference>
<dbReference type="AlphaFoldDB" id="A0A412FRY3"/>
<keyword evidence="1" id="KW-0472">Membrane</keyword>
<comment type="caution">
    <text evidence="2">The sequence shown here is derived from an EMBL/GenBank/DDBJ whole genome shotgun (WGS) entry which is preliminary data.</text>
</comment>
<feature type="transmembrane region" description="Helical" evidence="1">
    <location>
        <begin position="66"/>
        <end position="87"/>
    </location>
</feature>
<accession>A0A412FRY3</accession>
<proteinExistence type="predicted"/>
<dbReference type="GeneID" id="83016430"/>
<feature type="transmembrane region" description="Helical" evidence="1">
    <location>
        <begin position="6"/>
        <end position="23"/>
    </location>
</feature>
<gene>
    <name evidence="2" type="ORF">DWY25_13595</name>
</gene>
<dbReference type="RefSeq" id="WP_117895689.1">
    <property type="nucleotide sequence ID" value="NZ_CABJCV010000019.1"/>
</dbReference>
<dbReference type="Pfam" id="PF10066">
    <property type="entry name" value="DUF2304"/>
    <property type="match status" value="1"/>
</dbReference>
<evidence type="ECO:0000256" key="1">
    <source>
        <dbReference type="SAM" id="Phobius"/>
    </source>
</evidence>
<reference evidence="2 3" key="1">
    <citation type="submission" date="2018-08" db="EMBL/GenBank/DDBJ databases">
        <title>A genome reference for cultivated species of the human gut microbiota.</title>
        <authorList>
            <person name="Zou Y."/>
            <person name="Xue W."/>
            <person name="Luo G."/>
        </authorList>
    </citation>
    <scope>NUCLEOTIDE SEQUENCE [LARGE SCALE GENOMIC DNA]</scope>
    <source>
        <strain evidence="2 3">AF24-29</strain>
    </source>
</reference>
<name>A0A412FRY3_9FIRM</name>
<evidence type="ECO:0000313" key="3">
    <source>
        <dbReference type="Proteomes" id="UP000284178"/>
    </source>
</evidence>
<dbReference type="InterPro" id="IPR019277">
    <property type="entry name" value="DUF2304"/>
</dbReference>
<keyword evidence="1" id="KW-1133">Transmembrane helix</keyword>
<dbReference type="EMBL" id="QRUP01000019">
    <property type="protein sequence ID" value="RGR70973.1"/>
    <property type="molecule type" value="Genomic_DNA"/>
</dbReference>